<dbReference type="AlphaFoldDB" id="A0A239L213"/>
<proteinExistence type="predicted"/>
<feature type="transmembrane region" description="Helical" evidence="1">
    <location>
        <begin position="399"/>
        <end position="419"/>
    </location>
</feature>
<evidence type="ECO:0000313" key="2">
    <source>
        <dbReference type="EMBL" id="SNT24491.1"/>
    </source>
</evidence>
<evidence type="ECO:0000313" key="3">
    <source>
        <dbReference type="Proteomes" id="UP000198280"/>
    </source>
</evidence>
<reference evidence="2 3" key="1">
    <citation type="submission" date="2017-06" db="EMBL/GenBank/DDBJ databases">
        <authorList>
            <person name="Kim H.J."/>
            <person name="Triplett B.A."/>
        </authorList>
    </citation>
    <scope>NUCLEOTIDE SEQUENCE [LARGE SCALE GENOMIC DNA]</scope>
    <source>
        <strain evidence="2 3">CGMCC 4.1858</strain>
    </source>
</reference>
<protein>
    <recommendedName>
        <fullName evidence="4">Secreted protein</fullName>
    </recommendedName>
</protein>
<accession>A0A239L213</accession>
<feature type="transmembrane region" description="Helical" evidence="1">
    <location>
        <begin position="191"/>
        <end position="213"/>
    </location>
</feature>
<keyword evidence="1" id="KW-0812">Transmembrane</keyword>
<feature type="transmembrane region" description="Helical" evidence="1">
    <location>
        <begin position="225"/>
        <end position="252"/>
    </location>
</feature>
<evidence type="ECO:0000256" key="1">
    <source>
        <dbReference type="SAM" id="Phobius"/>
    </source>
</evidence>
<keyword evidence="1" id="KW-1133">Transmembrane helix</keyword>
<sequence>MPPPARLVVQATAALVAVLALCLAVVVGAVAVRSDAERLRDTSAHRAAVAAELGFALADLDAQRANQLVPGHAADDPEVSVGNRLLALITAQQRRAQASDLLRQLGGDEAHAAQVRGILDLLGRYDDAGGRAAYVDEQHHERAAGHPPAVAVAFSAEAGDIMHSHLLPKVATLANAYDAQAVAASRTAQDAAWGSAVAVGVLGLVAVAVLLWWQRDLARRYRRVLNPALAAATAVALGVTLAGVVSFTGAAADLDAGTRDGLRPWSRLAQARAVAAEAAATQSRWLVNGAEPQQRAELDALNRRLEGLLAPGGWASADERRAYADVNERYGHFRADDRKLVELMAGKRIDEAAVVLTDVGRGEVGFDFWDFATTLDALARDQQADFVSRTDAARSGLDGWPAVPAGLLGVAAVLVVVGVRPRLAEYR</sequence>
<organism evidence="2 3">
    <name type="scientific">Actinacidiphila glaucinigra</name>
    <dbReference type="NCBI Taxonomy" id="235986"/>
    <lineage>
        <taxon>Bacteria</taxon>
        <taxon>Bacillati</taxon>
        <taxon>Actinomycetota</taxon>
        <taxon>Actinomycetes</taxon>
        <taxon>Kitasatosporales</taxon>
        <taxon>Streptomycetaceae</taxon>
        <taxon>Actinacidiphila</taxon>
    </lineage>
</organism>
<keyword evidence="1" id="KW-0472">Membrane</keyword>
<keyword evidence="3" id="KW-1185">Reference proteome</keyword>
<evidence type="ECO:0008006" key="4">
    <source>
        <dbReference type="Google" id="ProtNLM"/>
    </source>
</evidence>
<gene>
    <name evidence="2" type="ORF">SAMN05216252_11830</name>
</gene>
<dbReference type="Proteomes" id="UP000198280">
    <property type="component" value="Unassembled WGS sequence"/>
</dbReference>
<name>A0A239L213_9ACTN</name>
<dbReference type="EMBL" id="FZOF01000018">
    <property type="protein sequence ID" value="SNT24491.1"/>
    <property type="molecule type" value="Genomic_DNA"/>
</dbReference>